<comment type="catalytic activity">
    <reaction evidence="5">
        <text>3-phenylpyruvate = enol-phenylpyruvate</text>
        <dbReference type="Rhea" id="RHEA:17097"/>
        <dbReference type="ChEBI" id="CHEBI:16815"/>
        <dbReference type="ChEBI" id="CHEBI:18005"/>
        <dbReference type="EC" id="5.3.2.1"/>
    </reaction>
</comment>
<protein>
    <recommendedName>
        <fullName evidence="11">L-dopachrome isomerase</fullName>
        <ecNumber evidence="8">5.3.2.1</ecNumber>
        <ecNumber evidence="7">5.3.3.12</ecNumber>
    </recommendedName>
    <alternativeName>
        <fullName evidence="9">L-dopachrome tautomerase</fullName>
    </alternativeName>
    <alternativeName>
        <fullName evidence="10">Phenylpyruvate tautomerase</fullName>
    </alternativeName>
</protein>
<reference evidence="12" key="1">
    <citation type="submission" date="2023-03" db="EMBL/GenBank/DDBJ databases">
        <title>Lomoglobus Profundus gen. nov., sp. nov., a novel member of the phylum Verrucomicrobia, isolated from deep-marine sediment of South China Sea.</title>
        <authorList>
            <person name="Ahmad T."/>
            <person name="Ishaq S.E."/>
            <person name="Wang F."/>
        </authorList>
    </citation>
    <scope>NUCLEOTIDE SEQUENCE</scope>
    <source>
        <strain evidence="12">LMO-M01</strain>
    </source>
</reference>
<keyword evidence="3" id="KW-0964">Secreted</keyword>
<evidence type="ECO:0000256" key="1">
    <source>
        <dbReference type="ARBA" id="ARBA00004613"/>
    </source>
</evidence>
<comment type="catalytic activity">
    <reaction evidence="6">
        <text>L-dopachrome = 5,6-dihydroxyindole-2-carboxylate</text>
        <dbReference type="Rhea" id="RHEA:13041"/>
        <dbReference type="ChEBI" id="CHEBI:16875"/>
        <dbReference type="ChEBI" id="CHEBI:57509"/>
        <dbReference type="EC" id="5.3.3.12"/>
    </reaction>
</comment>
<proteinExistence type="predicted"/>
<evidence type="ECO:0000313" key="12">
    <source>
        <dbReference type="EMBL" id="WED63000.1"/>
    </source>
</evidence>
<dbReference type="RefSeq" id="WP_330931674.1">
    <property type="nucleotide sequence ID" value="NZ_CP119075.1"/>
</dbReference>
<dbReference type="GO" id="GO:0005615">
    <property type="term" value="C:extracellular space"/>
    <property type="evidence" value="ECO:0007669"/>
    <property type="project" value="UniProtKB-KW"/>
</dbReference>
<keyword evidence="13" id="KW-1185">Reference proteome</keyword>
<dbReference type="Gene3D" id="3.30.429.10">
    <property type="entry name" value="Macrophage Migration Inhibitory Factor"/>
    <property type="match status" value="1"/>
</dbReference>
<dbReference type="PANTHER" id="PTHR11954:SF6">
    <property type="entry name" value="MACROPHAGE MIGRATION INHIBITORY FACTOR"/>
    <property type="match status" value="1"/>
</dbReference>
<sequence>MPYLKIQTNLPVTTAAQKSVAKAASTLVSEELGKPEEYVMIAVQPSTEMLFAGTDDPVAFLELKAIGIPGRQTKRLSAELCRLIHDHLGVEQARIYIKFIDVQRGMWGWKGDVF</sequence>
<evidence type="ECO:0000313" key="13">
    <source>
        <dbReference type="Proteomes" id="UP001218638"/>
    </source>
</evidence>
<dbReference type="GO" id="GO:0050178">
    <property type="term" value="F:phenylpyruvate tautomerase activity"/>
    <property type="evidence" value="ECO:0007669"/>
    <property type="project" value="UniProtKB-EC"/>
</dbReference>
<accession>A0AAE9ZQ74</accession>
<evidence type="ECO:0000256" key="4">
    <source>
        <dbReference type="ARBA" id="ARBA00023235"/>
    </source>
</evidence>
<dbReference type="SUPFAM" id="SSF55331">
    <property type="entry name" value="Tautomerase/MIF"/>
    <property type="match status" value="1"/>
</dbReference>
<evidence type="ECO:0000256" key="9">
    <source>
        <dbReference type="ARBA" id="ARBA00041631"/>
    </source>
</evidence>
<evidence type="ECO:0000256" key="2">
    <source>
        <dbReference type="ARBA" id="ARBA00022514"/>
    </source>
</evidence>
<name>A0AAE9ZQ74_9BACT</name>
<evidence type="ECO:0000256" key="8">
    <source>
        <dbReference type="ARBA" id="ARBA00039086"/>
    </source>
</evidence>
<dbReference type="PANTHER" id="PTHR11954">
    <property type="entry name" value="D-DOPACHROME DECARBOXYLASE"/>
    <property type="match status" value="1"/>
</dbReference>
<evidence type="ECO:0000256" key="10">
    <source>
        <dbReference type="ARBA" id="ARBA00041912"/>
    </source>
</evidence>
<dbReference type="Proteomes" id="UP001218638">
    <property type="component" value="Chromosome"/>
</dbReference>
<dbReference type="AlphaFoldDB" id="A0AAE9ZQ74"/>
<comment type="subcellular location">
    <subcellularLocation>
        <location evidence="1">Secreted</location>
    </subcellularLocation>
</comment>
<dbReference type="EMBL" id="CP119075">
    <property type="protein sequence ID" value="WED63000.1"/>
    <property type="molecule type" value="Genomic_DNA"/>
</dbReference>
<evidence type="ECO:0000256" key="6">
    <source>
        <dbReference type="ARBA" id="ARBA00036823"/>
    </source>
</evidence>
<dbReference type="GO" id="GO:0005125">
    <property type="term" value="F:cytokine activity"/>
    <property type="evidence" value="ECO:0007669"/>
    <property type="project" value="UniProtKB-KW"/>
</dbReference>
<organism evidence="12 13">
    <name type="scientific">Synoicihabitans lomoniglobus</name>
    <dbReference type="NCBI Taxonomy" id="2909285"/>
    <lineage>
        <taxon>Bacteria</taxon>
        <taxon>Pseudomonadati</taxon>
        <taxon>Verrucomicrobiota</taxon>
        <taxon>Opitutia</taxon>
        <taxon>Opitutales</taxon>
        <taxon>Opitutaceae</taxon>
        <taxon>Synoicihabitans</taxon>
    </lineage>
</organism>
<dbReference type="InterPro" id="IPR014347">
    <property type="entry name" value="Tautomerase/MIF_sf"/>
</dbReference>
<gene>
    <name evidence="12" type="ORF">PXH66_11715</name>
</gene>
<keyword evidence="4" id="KW-0413">Isomerase</keyword>
<dbReference type="EC" id="5.3.2.1" evidence="8"/>
<evidence type="ECO:0000256" key="11">
    <source>
        <dbReference type="ARBA" id="ARBA00042730"/>
    </source>
</evidence>
<evidence type="ECO:0000256" key="5">
    <source>
        <dbReference type="ARBA" id="ARBA00036735"/>
    </source>
</evidence>
<evidence type="ECO:0000256" key="3">
    <source>
        <dbReference type="ARBA" id="ARBA00022525"/>
    </source>
</evidence>
<dbReference type="GO" id="GO:0004167">
    <property type="term" value="F:dopachrome isomerase activity"/>
    <property type="evidence" value="ECO:0007669"/>
    <property type="project" value="UniProtKB-EC"/>
</dbReference>
<evidence type="ECO:0000256" key="7">
    <source>
        <dbReference type="ARBA" id="ARBA00038932"/>
    </source>
</evidence>
<keyword evidence="2" id="KW-0202">Cytokine</keyword>
<dbReference type="KEGG" id="slom:PXH66_11715"/>
<dbReference type="Pfam" id="PF01187">
    <property type="entry name" value="MIF"/>
    <property type="match status" value="1"/>
</dbReference>
<dbReference type="InterPro" id="IPR001398">
    <property type="entry name" value="Macrophage_inhib_fac"/>
</dbReference>
<dbReference type="EC" id="5.3.3.12" evidence="7"/>